<proteinExistence type="inferred from homology"/>
<organism evidence="7 8">
    <name type="scientific">Leptospira ellinghausenii</name>
    <dbReference type="NCBI Taxonomy" id="1917822"/>
    <lineage>
        <taxon>Bacteria</taxon>
        <taxon>Pseudomonadati</taxon>
        <taxon>Spirochaetota</taxon>
        <taxon>Spirochaetia</taxon>
        <taxon>Leptospirales</taxon>
        <taxon>Leptospiraceae</taxon>
        <taxon>Leptospira</taxon>
    </lineage>
</organism>
<dbReference type="Gene3D" id="1.10.600.10">
    <property type="entry name" value="Farnesyl Diphosphate Synthase"/>
    <property type="match status" value="1"/>
</dbReference>
<dbReference type="AlphaFoldDB" id="A0A2P2DDX8"/>
<sequence length="317" mass="36443">MKSKFNIQSVLSKFDKNLDSIIHEDIPILKKIKKQVITSGGKRIRPFAHYLFCQFLEVKDVSWLDVGSVAELIHAASLLHDDVVDNAPIRRGKPTIGASFGNKTAILAGDYLLACGISRLNSLGNPELMEIFSQVLRDLSVSELLQMEWEKNPKITLKIYDQIIYGKTASLFGVCTESAAILANKSISERKQFRQFGVRLGKLFQKKDDCLDYFEDSKTSGKEFLKDFKNGLFTYPVLLLRSKLSIIEKSKLNRMFQKEFRDENDEKIILNLMKSKNIPNMLHKELESEKNDLLLFLNQFPKTEERELFIEQLNRLT</sequence>
<dbReference type="InterPro" id="IPR033749">
    <property type="entry name" value="Polyprenyl_synt_CS"/>
</dbReference>
<comment type="caution">
    <text evidence="7">The sequence shown here is derived from an EMBL/GenBank/DDBJ whole genome shotgun (WGS) entry which is preliminary data.</text>
</comment>
<comment type="cofactor">
    <cofactor evidence="1">
        <name>Mg(2+)</name>
        <dbReference type="ChEBI" id="CHEBI:18420"/>
    </cofactor>
</comment>
<accession>A0A2P2DDX8</accession>
<evidence type="ECO:0000256" key="2">
    <source>
        <dbReference type="ARBA" id="ARBA00006706"/>
    </source>
</evidence>
<keyword evidence="4" id="KW-0479">Metal-binding</keyword>
<dbReference type="CDD" id="cd00685">
    <property type="entry name" value="Trans_IPPS_HT"/>
    <property type="match status" value="1"/>
</dbReference>
<dbReference type="PANTHER" id="PTHR12001:SF69">
    <property type="entry name" value="ALL TRANS-POLYPRENYL-DIPHOSPHATE SYNTHASE PDSS1"/>
    <property type="match status" value="1"/>
</dbReference>
<dbReference type="Pfam" id="PF00348">
    <property type="entry name" value="polyprenyl_synt"/>
    <property type="match status" value="1"/>
</dbReference>
<evidence type="ECO:0000256" key="3">
    <source>
        <dbReference type="ARBA" id="ARBA00022679"/>
    </source>
</evidence>
<dbReference type="PROSITE" id="PS00723">
    <property type="entry name" value="POLYPRENYL_SYNTHASE_1"/>
    <property type="match status" value="1"/>
</dbReference>
<dbReference type="Proteomes" id="UP000245206">
    <property type="component" value="Unassembled WGS sequence"/>
</dbReference>
<comment type="similarity">
    <text evidence="2 6">Belongs to the FPP/GGPP synthase family.</text>
</comment>
<dbReference type="GO" id="GO:0046872">
    <property type="term" value="F:metal ion binding"/>
    <property type="evidence" value="ECO:0007669"/>
    <property type="project" value="UniProtKB-KW"/>
</dbReference>
<evidence type="ECO:0000313" key="8">
    <source>
        <dbReference type="Proteomes" id="UP000245206"/>
    </source>
</evidence>
<keyword evidence="8" id="KW-1185">Reference proteome</keyword>
<evidence type="ECO:0000256" key="1">
    <source>
        <dbReference type="ARBA" id="ARBA00001946"/>
    </source>
</evidence>
<dbReference type="SFLD" id="SFLDS00005">
    <property type="entry name" value="Isoprenoid_Synthase_Type_I"/>
    <property type="match status" value="1"/>
</dbReference>
<dbReference type="RefSeq" id="WP_108959859.1">
    <property type="nucleotide sequence ID" value="NZ_BFAZ01000009.1"/>
</dbReference>
<keyword evidence="5" id="KW-0460">Magnesium</keyword>
<dbReference type="InterPro" id="IPR000092">
    <property type="entry name" value="Polyprenyl_synt"/>
</dbReference>
<evidence type="ECO:0000256" key="5">
    <source>
        <dbReference type="ARBA" id="ARBA00022842"/>
    </source>
</evidence>
<dbReference type="EMBL" id="BFAZ01000009">
    <property type="protein sequence ID" value="GBF42824.1"/>
    <property type="molecule type" value="Genomic_DNA"/>
</dbReference>
<dbReference type="GO" id="GO:0008299">
    <property type="term" value="P:isoprenoid biosynthetic process"/>
    <property type="evidence" value="ECO:0007669"/>
    <property type="project" value="InterPro"/>
</dbReference>
<dbReference type="OrthoDB" id="9805316at2"/>
<reference evidence="8" key="1">
    <citation type="journal article" date="2019" name="Microbiol. Immunol.">
        <title>Molecular and phenotypic characterization of Leptospira johnsonii sp. nov., Leptospira ellinghausenii sp. nov. and Leptospira ryugenii sp. nov. isolated from soil and water in Japan.</title>
        <authorList>
            <person name="Masuzawa T."/>
            <person name="Saito M."/>
            <person name="Nakao R."/>
            <person name="Nikaido Y."/>
            <person name="Matsumoto M."/>
            <person name="Ogawa M."/>
            <person name="Yokoyama M."/>
            <person name="Hidaka Y."/>
            <person name="Tomita J."/>
            <person name="Sakakibara K."/>
            <person name="Suzuki K."/>
            <person name="Yasuda S."/>
            <person name="Sato H."/>
            <person name="Yamaguchi M."/>
            <person name="Yoshida S.I."/>
            <person name="Koizumi N."/>
            <person name="Kawamura Y."/>
        </authorList>
    </citation>
    <scope>NUCLEOTIDE SEQUENCE [LARGE SCALE GENOMIC DNA]</scope>
    <source>
        <strain evidence="8">E18</strain>
    </source>
</reference>
<protein>
    <submittedName>
        <fullName evidence="7">Geranyltranstransferase</fullName>
    </submittedName>
</protein>
<evidence type="ECO:0000256" key="6">
    <source>
        <dbReference type="RuleBase" id="RU004466"/>
    </source>
</evidence>
<gene>
    <name evidence="7" type="primary">ispA</name>
    <name evidence="7" type="ORF">LPTSP2_21140</name>
</gene>
<dbReference type="SUPFAM" id="SSF48576">
    <property type="entry name" value="Terpenoid synthases"/>
    <property type="match status" value="1"/>
</dbReference>
<evidence type="ECO:0000313" key="7">
    <source>
        <dbReference type="EMBL" id="GBF42824.1"/>
    </source>
</evidence>
<evidence type="ECO:0000256" key="4">
    <source>
        <dbReference type="ARBA" id="ARBA00022723"/>
    </source>
</evidence>
<dbReference type="PANTHER" id="PTHR12001">
    <property type="entry name" value="GERANYLGERANYL PYROPHOSPHATE SYNTHASE"/>
    <property type="match status" value="1"/>
</dbReference>
<name>A0A2P2DDX8_9LEPT</name>
<keyword evidence="3 6" id="KW-0808">Transferase</keyword>
<dbReference type="InterPro" id="IPR008949">
    <property type="entry name" value="Isoprenoid_synthase_dom_sf"/>
</dbReference>
<dbReference type="GO" id="GO:0004659">
    <property type="term" value="F:prenyltransferase activity"/>
    <property type="evidence" value="ECO:0007669"/>
    <property type="project" value="InterPro"/>
</dbReference>